<keyword evidence="4" id="KW-0274">FAD</keyword>
<keyword evidence="8" id="KW-1185">Reference proteome</keyword>
<evidence type="ECO:0000256" key="3">
    <source>
        <dbReference type="ARBA" id="ARBA00022630"/>
    </source>
</evidence>
<organism evidence="7 8">
    <name type="scientific">Desulfosarcina widdelii</name>
    <dbReference type="NCBI Taxonomy" id="947919"/>
    <lineage>
        <taxon>Bacteria</taxon>
        <taxon>Pseudomonadati</taxon>
        <taxon>Thermodesulfobacteriota</taxon>
        <taxon>Desulfobacteria</taxon>
        <taxon>Desulfobacterales</taxon>
        <taxon>Desulfosarcinaceae</taxon>
        <taxon>Desulfosarcina</taxon>
    </lineage>
</organism>
<evidence type="ECO:0000256" key="2">
    <source>
        <dbReference type="ARBA" id="ARBA00010790"/>
    </source>
</evidence>
<dbReference type="GO" id="GO:0050660">
    <property type="term" value="F:flavin adenine dinucleotide binding"/>
    <property type="evidence" value="ECO:0007669"/>
    <property type="project" value="InterPro"/>
</dbReference>
<evidence type="ECO:0000256" key="1">
    <source>
        <dbReference type="ARBA" id="ARBA00001974"/>
    </source>
</evidence>
<dbReference type="SUPFAM" id="SSF51905">
    <property type="entry name" value="FAD/NAD(P)-binding domain"/>
    <property type="match status" value="1"/>
</dbReference>
<reference evidence="7 8" key="1">
    <citation type="submission" date="2019-11" db="EMBL/GenBank/DDBJ databases">
        <title>Comparative genomics of hydrocarbon-degrading Desulfosarcina strains.</title>
        <authorList>
            <person name="Watanabe M."/>
            <person name="Kojima H."/>
            <person name="Fukui M."/>
        </authorList>
    </citation>
    <scope>NUCLEOTIDE SEQUENCE [LARGE SCALE GENOMIC DNA]</scope>
    <source>
        <strain evidence="7 8">PP31</strain>
    </source>
</reference>
<keyword evidence="5" id="KW-0560">Oxidoreductase</keyword>
<dbReference type="KEGG" id="dwd:DSCW_34580"/>
<comment type="similarity">
    <text evidence="2">Belongs to the GMC oxidoreductase family.</text>
</comment>
<accession>A0A5K7Z8L8</accession>
<dbReference type="Gene3D" id="3.50.50.60">
    <property type="entry name" value="FAD/NAD(P)-binding domain"/>
    <property type="match status" value="1"/>
</dbReference>
<dbReference type="InterPro" id="IPR000172">
    <property type="entry name" value="GMC_OxRdtase_N"/>
</dbReference>
<protein>
    <submittedName>
        <fullName evidence="7">Ferredoxin</fullName>
    </submittedName>
</protein>
<dbReference type="PANTHER" id="PTHR42784:SF1">
    <property type="entry name" value="PYRANOSE 2-OXIDASE"/>
    <property type="match status" value="1"/>
</dbReference>
<dbReference type="InterPro" id="IPR036188">
    <property type="entry name" value="FAD/NAD-bd_sf"/>
</dbReference>
<proteinExistence type="inferred from homology"/>
<dbReference type="Pfam" id="PF13450">
    <property type="entry name" value="NAD_binding_8"/>
    <property type="match status" value="1"/>
</dbReference>
<keyword evidence="3" id="KW-0285">Flavoprotein</keyword>
<sequence>MPQPTYDAIVIGTGPGGATVAREMSRRNKRVLMLERGPGGPIRGNLRQYIVEQCVPGKSLLITEQGLAMVRAMTVGGSSLFYYATAFPVPFDMLERQGIDIRDEVAEARRELPIAPLKEEMITPAAGRIMEAARDLGYPWNPLDKIMYQDRWKPEFPFGYYGDPHGVKWSSRMFVREAQRNGADLAARARVTRVIVEKGAAVGVEYLQKGALKKAFAERVIVSAGGIGSPAILRKSGIRGVGRDFFFDPLVTVCGECAEGQIKQGNEIPMSTGCHMEEEGYVMTDMAVPDILDNLFAAGVLRPKGCFRSSRTLRIMVKARDDLGGRVTAGEGIRKKLSATDRRKLLRGAERAKSILERAGARNIYRTGYLAAHPGGTVKIGEHLDARLSTRIDRLHVCDCSVIPEPWGLPPTLTLIGLGKHLARVLCGEKK</sequence>
<feature type="domain" description="Glucose-methanol-choline oxidoreductase N-terminal" evidence="6">
    <location>
        <begin position="64"/>
        <end position="245"/>
    </location>
</feature>
<dbReference type="EMBL" id="AP021875">
    <property type="protein sequence ID" value="BBO76041.1"/>
    <property type="molecule type" value="Genomic_DNA"/>
</dbReference>
<dbReference type="PANTHER" id="PTHR42784">
    <property type="entry name" value="PYRANOSE 2-OXIDASE"/>
    <property type="match status" value="1"/>
</dbReference>
<dbReference type="InterPro" id="IPR051473">
    <property type="entry name" value="P2Ox-like"/>
</dbReference>
<evidence type="ECO:0000259" key="6">
    <source>
        <dbReference type="Pfam" id="PF00732"/>
    </source>
</evidence>
<dbReference type="Pfam" id="PF00732">
    <property type="entry name" value="GMC_oxred_N"/>
    <property type="match status" value="1"/>
</dbReference>
<dbReference type="Proteomes" id="UP000427769">
    <property type="component" value="Chromosome"/>
</dbReference>
<comment type="cofactor">
    <cofactor evidence="1">
        <name>FAD</name>
        <dbReference type="ChEBI" id="CHEBI:57692"/>
    </cofactor>
</comment>
<dbReference type="PRINTS" id="PR00368">
    <property type="entry name" value="FADPNR"/>
</dbReference>
<dbReference type="AlphaFoldDB" id="A0A5K7Z8L8"/>
<evidence type="ECO:0000256" key="5">
    <source>
        <dbReference type="ARBA" id="ARBA00023002"/>
    </source>
</evidence>
<name>A0A5K7Z8L8_9BACT</name>
<dbReference type="RefSeq" id="WP_155304902.1">
    <property type="nucleotide sequence ID" value="NZ_AP021875.1"/>
</dbReference>
<dbReference type="OrthoDB" id="9800167at2"/>
<evidence type="ECO:0000256" key="4">
    <source>
        <dbReference type="ARBA" id="ARBA00022827"/>
    </source>
</evidence>
<evidence type="ECO:0000313" key="7">
    <source>
        <dbReference type="EMBL" id="BBO76041.1"/>
    </source>
</evidence>
<dbReference type="GO" id="GO:0016614">
    <property type="term" value="F:oxidoreductase activity, acting on CH-OH group of donors"/>
    <property type="evidence" value="ECO:0007669"/>
    <property type="project" value="InterPro"/>
</dbReference>
<evidence type="ECO:0000313" key="8">
    <source>
        <dbReference type="Proteomes" id="UP000427769"/>
    </source>
</evidence>
<gene>
    <name evidence="7" type="ORF">DSCW_34580</name>
</gene>